<keyword evidence="1" id="KW-0813">Transport</keyword>
<dbReference type="InterPro" id="IPR016024">
    <property type="entry name" value="ARM-type_fold"/>
</dbReference>
<protein>
    <recommendedName>
        <fullName evidence="1">Protein SDA1</fullName>
    </recommendedName>
</protein>
<dbReference type="RefSeq" id="XP_004831704.1">
    <property type="nucleotide sequence ID" value="XM_004831647.1"/>
</dbReference>
<evidence type="ECO:0000259" key="3">
    <source>
        <dbReference type="Pfam" id="PF08158"/>
    </source>
</evidence>
<name>L1LA08_THEEQ</name>
<comment type="caution">
    <text evidence="5">The sequence shown here is derived from an EMBL/GenBank/DDBJ whole genome shotgun (WGS) entry which is preliminary data.</text>
</comment>
<feature type="domain" description="SDA1 C-terminal" evidence="4">
    <location>
        <begin position="470"/>
        <end position="516"/>
    </location>
</feature>
<dbReference type="InterPro" id="IPR027312">
    <property type="entry name" value="Sda1"/>
</dbReference>
<dbReference type="GO" id="GO:0005730">
    <property type="term" value="C:nucleolus"/>
    <property type="evidence" value="ECO:0007669"/>
    <property type="project" value="UniProtKB-SubCell"/>
</dbReference>
<sequence length="525" mass="59964">MRRIIIGSTFLLRSKRQIDVFTILPIWLSLLDLEDKDQRKRLFTFIVKDLTNFHRRFKDQQTIKSIKKLLYDKIMHGSTNVRILTCCIAVELYKRNIWKDPVTANILANCALSKDAKLVMAATHFLLGTKNHYDVTFAAETKEENVDTSTKIVQAACLQIYSPHDFAEKLLQRCMDASFSHKLTMLNLISRLISTHSLLLPNFYMYLLKYMNPKQKLVTKVLAIAAQAVHVEVPIDVLEPLVRHLMQNFVAEDRGDDVITVGINVIREIAVRSPKVLDKDTIAQVAEFRRYKSKNVTMATKALINLYRTAAPELLHPNLRGREAGTKLSKEKKRKREEGGAETDDDTYEEDPEVEDEDDEKNEDYESGEETEEDDASDDEEEFELDGYELDVDGKDTSDGQEDENEGKENESSSDEESDAPLGVIDPNSLKFGTKAKYSASEKRSQSIKNRMEKKLARKVARSSAGKKQSTTNKVKARNKPALMALQSRRVKNKQAQSLQDKMMTLKKHIKGLKKGNAKKKKRRF</sequence>
<comment type="subcellular location">
    <subcellularLocation>
        <location evidence="1">Nucleus</location>
        <location evidence="1">Nucleolus</location>
    </subcellularLocation>
</comment>
<dbReference type="AlphaFoldDB" id="L1LA08"/>
<comment type="function">
    <text evidence="1">Required for 60S pre-ribosomal subunits export to the cytoplasm.</text>
</comment>
<dbReference type="PANTHER" id="PTHR12730:SF0">
    <property type="entry name" value="PROTEIN SDA1 HOMOLOG"/>
    <property type="match status" value="1"/>
</dbReference>
<feature type="compositionally biased region" description="Basic and acidic residues" evidence="2">
    <location>
        <begin position="320"/>
        <end position="329"/>
    </location>
</feature>
<dbReference type="GO" id="GO:0015031">
    <property type="term" value="P:protein transport"/>
    <property type="evidence" value="ECO:0007669"/>
    <property type="project" value="UniProtKB-KW"/>
</dbReference>
<evidence type="ECO:0000256" key="1">
    <source>
        <dbReference type="RuleBase" id="RU365057"/>
    </source>
</evidence>
<organism evidence="5 6">
    <name type="scientific">Theileria equi strain WA</name>
    <dbReference type="NCBI Taxonomy" id="1537102"/>
    <lineage>
        <taxon>Eukaryota</taxon>
        <taxon>Sar</taxon>
        <taxon>Alveolata</taxon>
        <taxon>Apicomplexa</taxon>
        <taxon>Aconoidasida</taxon>
        <taxon>Piroplasmida</taxon>
        <taxon>Theileriidae</taxon>
        <taxon>Theileria</taxon>
    </lineage>
</organism>
<dbReference type="SUPFAM" id="SSF48371">
    <property type="entry name" value="ARM repeat"/>
    <property type="match status" value="1"/>
</dbReference>
<evidence type="ECO:0000313" key="5">
    <source>
        <dbReference type="EMBL" id="EKX72252.1"/>
    </source>
</evidence>
<evidence type="ECO:0000313" key="6">
    <source>
        <dbReference type="Proteomes" id="UP000031512"/>
    </source>
</evidence>
<feature type="compositionally biased region" description="Acidic residues" evidence="2">
    <location>
        <begin position="399"/>
        <end position="419"/>
    </location>
</feature>
<dbReference type="InterPro" id="IPR012977">
    <property type="entry name" value="SDA1_N"/>
</dbReference>
<dbReference type="Pfam" id="PF08158">
    <property type="entry name" value="SDA1_HEAT"/>
    <property type="match status" value="1"/>
</dbReference>
<dbReference type="KEGG" id="beq:BEWA_047160"/>
<dbReference type="InterPro" id="IPR048292">
    <property type="entry name" value="SDA1_C"/>
</dbReference>
<comment type="similarity">
    <text evidence="1">Belongs to the SDA1 family.</text>
</comment>
<dbReference type="STRING" id="1537102.L1LA08"/>
<dbReference type="VEuPathDB" id="PiroplasmaDB:BEWA_047160"/>
<feature type="region of interest" description="Disordered" evidence="2">
    <location>
        <begin position="317"/>
        <end position="476"/>
    </location>
</feature>
<dbReference type="Proteomes" id="UP000031512">
    <property type="component" value="Unassembled WGS sequence"/>
</dbReference>
<reference evidence="5 6" key="1">
    <citation type="journal article" date="2012" name="BMC Genomics">
        <title>Comparative genomic analysis and phylogenetic position of Theileria equi.</title>
        <authorList>
            <person name="Kappmeyer L.S."/>
            <person name="Thiagarajan M."/>
            <person name="Herndon D.R."/>
            <person name="Ramsay J.D."/>
            <person name="Caler E."/>
            <person name="Djikeng A."/>
            <person name="Gillespie J.J."/>
            <person name="Lau A.O."/>
            <person name="Roalson E.H."/>
            <person name="Silva J.C."/>
            <person name="Silva M.G."/>
            <person name="Suarez C.E."/>
            <person name="Ueti M.W."/>
            <person name="Nene V.M."/>
            <person name="Mealey R.H."/>
            <person name="Knowles D.P."/>
            <person name="Brayton K.A."/>
        </authorList>
    </citation>
    <scope>NUCLEOTIDE SEQUENCE [LARGE SCALE GENOMIC DNA]</scope>
    <source>
        <strain evidence="5 6">WA</strain>
    </source>
</reference>
<evidence type="ECO:0000259" key="4">
    <source>
        <dbReference type="Pfam" id="PF21638"/>
    </source>
</evidence>
<keyword evidence="1" id="KW-0653">Protein transport</keyword>
<feature type="compositionally biased region" description="Basic and acidic residues" evidence="2">
    <location>
        <begin position="440"/>
        <end position="455"/>
    </location>
</feature>
<dbReference type="PANTHER" id="PTHR12730">
    <property type="entry name" value="HSDA/SDA1-RELATED"/>
    <property type="match status" value="1"/>
</dbReference>
<dbReference type="EMBL" id="ACOU01000007">
    <property type="protein sequence ID" value="EKX72252.1"/>
    <property type="molecule type" value="Genomic_DNA"/>
</dbReference>
<dbReference type="GeneID" id="15804104"/>
<accession>L1LA08</accession>
<dbReference type="GO" id="GO:0000055">
    <property type="term" value="P:ribosomal large subunit export from nucleus"/>
    <property type="evidence" value="ECO:0007669"/>
    <property type="project" value="UniProtKB-UniRule"/>
</dbReference>
<proteinExistence type="inferred from homology"/>
<dbReference type="eggNOG" id="KOG2229">
    <property type="taxonomic scope" value="Eukaryota"/>
</dbReference>
<feature type="compositionally biased region" description="Acidic residues" evidence="2">
    <location>
        <begin position="340"/>
        <end position="391"/>
    </location>
</feature>
<feature type="domain" description="SDA1 N-terminal" evidence="3">
    <location>
        <begin position="142"/>
        <end position="292"/>
    </location>
</feature>
<evidence type="ECO:0000256" key="2">
    <source>
        <dbReference type="SAM" id="MobiDB-lite"/>
    </source>
</evidence>
<dbReference type="OrthoDB" id="361937at2759"/>
<dbReference type="Pfam" id="PF21638">
    <property type="entry name" value="SDA1_C"/>
    <property type="match status" value="1"/>
</dbReference>
<keyword evidence="1" id="KW-0539">Nucleus</keyword>
<gene>
    <name evidence="5" type="ORF">BEWA_047160</name>
</gene>
<dbReference type="GO" id="GO:0042273">
    <property type="term" value="P:ribosomal large subunit biogenesis"/>
    <property type="evidence" value="ECO:0007669"/>
    <property type="project" value="UniProtKB-UniRule"/>
</dbReference>
<keyword evidence="6" id="KW-1185">Reference proteome</keyword>
<keyword evidence="1" id="KW-0690">Ribosome biogenesis</keyword>